<reference evidence="5" key="1">
    <citation type="submission" date="2021-01" db="UniProtKB">
        <authorList>
            <consortium name="EnsemblPlants"/>
        </authorList>
    </citation>
    <scope>IDENTIFICATION</scope>
</reference>
<dbReference type="GO" id="GO:0009611">
    <property type="term" value="P:response to wounding"/>
    <property type="evidence" value="ECO:0007669"/>
    <property type="project" value="UniProtKB-UniRule"/>
</dbReference>
<evidence type="ECO:0000313" key="6">
    <source>
        <dbReference type="Proteomes" id="UP000594263"/>
    </source>
</evidence>
<keyword evidence="2" id="KW-1184">Jasmonic acid signaling pathway</keyword>
<comment type="similarity">
    <text evidence="1 2">Belongs to the TIFY/JAZ family.</text>
</comment>
<dbReference type="GO" id="GO:0031347">
    <property type="term" value="P:regulation of defense response"/>
    <property type="evidence" value="ECO:0007669"/>
    <property type="project" value="UniProtKB-UniRule"/>
</dbReference>
<dbReference type="EnsemblPlants" id="Kaladp0008s0797.1.v1.1">
    <property type="protein sequence ID" value="Kaladp0008s0797.1.v1.1.CDS.1"/>
    <property type="gene ID" value="Kaladp0008s0797.v1.1"/>
</dbReference>
<keyword evidence="2" id="KW-0539">Nucleus</keyword>
<dbReference type="SMART" id="SM00979">
    <property type="entry name" value="TIFY"/>
    <property type="match status" value="1"/>
</dbReference>
<dbReference type="Pfam" id="PF09425">
    <property type="entry name" value="Jas_motif"/>
    <property type="match status" value="1"/>
</dbReference>
<dbReference type="GO" id="GO:0005634">
    <property type="term" value="C:nucleus"/>
    <property type="evidence" value="ECO:0007669"/>
    <property type="project" value="UniProtKB-SubCell"/>
</dbReference>
<comment type="function">
    <text evidence="2">Repressor of jasmonate responses.</text>
</comment>
<accession>A0A7N0REL6</accession>
<dbReference type="GO" id="GO:2000022">
    <property type="term" value="P:regulation of jasmonic acid mediated signaling pathway"/>
    <property type="evidence" value="ECO:0007669"/>
    <property type="project" value="UniProtKB-UniRule"/>
</dbReference>
<dbReference type="OMA" id="MFPGHRQ"/>
<dbReference type="InterPro" id="IPR040390">
    <property type="entry name" value="TIFY/JAZ"/>
</dbReference>
<keyword evidence="6" id="KW-1185">Reference proteome</keyword>
<dbReference type="PROSITE" id="PS51320">
    <property type="entry name" value="TIFY"/>
    <property type="match status" value="1"/>
</dbReference>
<dbReference type="InterPro" id="IPR018467">
    <property type="entry name" value="CCT_CS"/>
</dbReference>
<protein>
    <recommendedName>
        <fullName evidence="2">Protein TIFY</fullName>
    </recommendedName>
    <alternativeName>
        <fullName evidence="2">Jasmonate ZIM domain-containing protein</fullName>
    </alternativeName>
</protein>
<evidence type="ECO:0000256" key="3">
    <source>
        <dbReference type="SAM" id="MobiDB-lite"/>
    </source>
</evidence>
<comment type="subcellular location">
    <subcellularLocation>
        <location evidence="2">Nucleus</location>
    </subcellularLocation>
</comment>
<comment type="domain">
    <text evidence="2">The jas domain is required for interaction with COI1.</text>
</comment>
<dbReference type="Pfam" id="PF06200">
    <property type="entry name" value="tify"/>
    <property type="match status" value="1"/>
</dbReference>
<dbReference type="Proteomes" id="UP000594263">
    <property type="component" value="Unplaced"/>
</dbReference>
<name>A0A7N0REL6_KALFE</name>
<evidence type="ECO:0000259" key="4">
    <source>
        <dbReference type="PROSITE" id="PS51320"/>
    </source>
</evidence>
<dbReference type="Gramene" id="Kaladp0008s0797.1.v1.1">
    <property type="protein sequence ID" value="Kaladp0008s0797.1.v1.1.CDS.1"/>
    <property type="gene ID" value="Kaladp0008s0797.v1.1"/>
</dbReference>
<feature type="region of interest" description="Disordered" evidence="3">
    <location>
        <begin position="15"/>
        <end position="36"/>
    </location>
</feature>
<dbReference type="AlphaFoldDB" id="A0A7N0REL6"/>
<dbReference type="PANTHER" id="PTHR33077">
    <property type="entry name" value="PROTEIN TIFY 4A-RELATED-RELATED"/>
    <property type="match status" value="1"/>
</dbReference>
<evidence type="ECO:0000256" key="2">
    <source>
        <dbReference type="RuleBase" id="RU369065"/>
    </source>
</evidence>
<dbReference type="PANTHER" id="PTHR33077:SF17">
    <property type="entry name" value="PROTEIN TIFY 5B"/>
    <property type="match status" value="1"/>
</dbReference>
<evidence type="ECO:0000313" key="5">
    <source>
        <dbReference type="EnsemblPlants" id="Kaladp0008s0797.1.v1.1.CDS.1"/>
    </source>
</evidence>
<proteinExistence type="inferred from homology"/>
<organism evidence="5 6">
    <name type="scientific">Kalanchoe fedtschenkoi</name>
    <name type="common">Lavender scallops</name>
    <name type="synonym">South American air plant</name>
    <dbReference type="NCBI Taxonomy" id="63787"/>
    <lineage>
        <taxon>Eukaryota</taxon>
        <taxon>Viridiplantae</taxon>
        <taxon>Streptophyta</taxon>
        <taxon>Embryophyta</taxon>
        <taxon>Tracheophyta</taxon>
        <taxon>Spermatophyta</taxon>
        <taxon>Magnoliopsida</taxon>
        <taxon>eudicotyledons</taxon>
        <taxon>Gunneridae</taxon>
        <taxon>Pentapetalae</taxon>
        <taxon>Saxifragales</taxon>
        <taxon>Crassulaceae</taxon>
        <taxon>Kalanchoe</taxon>
    </lineage>
</organism>
<evidence type="ECO:0000256" key="1">
    <source>
        <dbReference type="ARBA" id="ARBA00008614"/>
    </source>
</evidence>
<dbReference type="InterPro" id="IPR010399">
    <property type="entry name" value="Tify_dom"/>
</dbReference>
<feature type="domain" description="Tify" evidence="4">
    <location>
        <begin position="31"/>
        <end position="65"/>
    </location>
</feature>
<sequence length="116" mass="12581">MGKCNLKLELSVTGRNGAADQMEEGSGESPSKDNAQPMTIFYGGRVGTYDVSELQARAILMLAGYEMRKLQDKSGAPAGSIQQRLGSAPVTGLSMKASLQRFLQKRRLRAQARSPY</sequence>